<dbReference type="Proteomes" id="UP000247903">
    <property type="component" value="Unassembled WGS sequence"/>
</dbReference>
<comment type="caution">
    <text evidence="1">The sequence shown here is derived from an EMBL/GenBank/DDBJ whole genome shotgun (WGS) entry which is preliminary data.</text>
</comment>
<dbReference type="EMBL" id="QJHK01000003">
    <property type="protein sequence ID" value="PXY41858.1"/>
    <property type="molecule type" value="Genomic_DNA"/>
</dbReference>
<organism evidence="1 2">
    <name type="scientific">Flavobacterium cheongpyeongense</name>
    <dbReference type="NCBI Taxonomy" id="2212651"/>
    <lineage>
        <taxon>Bacteria</taxon>
        <taxon>Pseudomonadati</taxon>
        <taxon>Bacteroidota</taxon>
        <taxon>Flavobacteriia</taxon>
        <taxon>Flavobacteriales</taxon>
        <taxon>Flavobacteriaceae</taxon>
        <taxon>Flavobacterium</taxon>
    </lineage>
</organism>
<dbReference type="OrthoDB" id="1375384at2"/>
<evidence type="ECO:0000313" key="2">
    <source>
        <dbReference type="Proteomes" id="UP000247903"/>
    </source>
</evidence>
<dbReference type="RefSeq" id="WP_110305512.1">
    <property type="nucleotide sequence ID" value="NZ_QJHK01000003.1"/>
</dbReference>
<evidence type="ECO:0000313" key="1">
    <source>
        <dbReference type="EMBL" id="PXY41858.1"/>
    </source>
</evidence>
<proteinExistence type="predicted"/>
<accession>A0A2V4BS09</accession>
<gene>
    <name evidence="1" type="ORF">DMB65_04650</name>
</gene>
<reference evidence="1 2" key="1">
    <citation type="submission" date="2018-05" db="EMBL/GenBank/DDBJ databases">
        <title>Flavobacterium sp. strain IMCC34759, incomplete genome.</title>
        <authorList>
            <person name="Joung Y."/>
            <person name="Cho J."/>
        </authorList>
    </citation>
    <scope>NUCLEOTIDE SEQUENCE [LARGE SCALE GENOMIC DNA]</scope>
    <source>
        <strain evidence="1 2">IMCC34759</strain>
    </source>
</reference>
<name>A0A2V4BS09_9FLAO</name>
<evidence type="ECO:0008006" key="3">
    <source>
        <dbReference type="Google" id="ProtNLM"/>
    </source>
</evidence>
<keyword evidence="2" id="KW-1185">Reference proteome</keyword>
<protein>
    <recommendedName>
        <fullName evidence="3">PTS sugar transporter subunit IIBC</fullName>
    </recommendedName>
</protein>
<dbReference type="AlphaFoldDB" id="A0A2V4BS09"/>
<sequence>MQKSNDRIVKPFSSRKVSVGKAIKLLRQRGIKVNEDEAAIILDFLYLLASSFKKDDTAGG</sequence>